<evidence type="ECO:0008006" key="4">
    <source>
        <dbReference type="Google" id="ProtNLM"/>
    </source>
</evidence>
<dbReference type="KEGG" id="mput:MPUT9231_2360"/>
<keyword evidence="1" id="KW-0812">Transmembrane</keyword>
<dbReference type="Proteomes" id="UP000012984">
    <property type="component" value="Chromosome"/>
</dbReference>
<dbReference type="HOGENOM" id="CLU_536188_0_0_14"/>
<feature type="transmembrane region" description="Helical" evidence="1">
    <location>
        <begin position="21"/>
        <end position="43"/>
    </location>
</feature>
<organism evidence="2 3">
    <name type="scientific">Mycoplasma putrefaciens Mput9231</name>
    <dbReference type="NCBI Taxonomy" id="1292033"/>
    <lineage>
        <taxon>Bacteria</taxon>
        <taxon>Bacillati</taxon>
        <taxon>Mycoplasmatota</taxon>
        <taxon>Mollicutes</taxon>
        <taxon>Mycoplasmataceae</taxon>
        <taxon>Mycoplasma</taxon>
    </lineage>
</organism>
<evidence type="ECO:0000313" key="3">
    <source>
        <dbReference type="Proteomes" id="UP000012984"/>
    </source>
</evidence>
<dbReference type="EMBL" id="CP004357">
    <property type="protein sequence ID" value="AGJ90663.1"/>
    <property type="molecule type" value="Genomic_DNA"/>
</dbReference>
<proteinExistence type="predicted"/>
<protein>
    <recommendedName>
        <fullName evidence="4">PARCEL domain-containing protein</fullName>
    </recommendedName>
</protein>
<keyword evidence="3" id="KW-1185">Reference proteome</keyword>
<name>M9W9H7_9MOLU</name>
<dbReference type="OrthoDB" id="394680at2"/>
<accession>M9W9H7</accession>
<dbReference type="AlphaFoldDB" id="M9W9H7"/>
<dbReference type="NCBIfam" id="TIGR02167">
    <property type="entry name" value="Liste_lipo_26"/>
    <property type="match status" value="3"/>
</dbReference>
<dbReference type="eggNOG" id="COG3291">
    <property type="taxonomic scope" value="Bacteria"/>
</dbReference>
<dbReference type="RefSeq" id="WP_015587289.1">
    <property type="nucleotide sequence ID" value="NC_021083.1"/>
</dbReference>
<sequence>MKMAKKDIKDNQQKKKTKKKYLAGLAGLLLGAGIITGGTIGGIKSKKRATRRNKKTTIDLDQAINQQFRYIPTTYTENQKVVIDHINKIINKLNNYKKPVNIKINDLELIFSKETNSVKIMAKPNHKKYKGQVELEFRSKIRISDLIANINIADKFETKPDKETVIKVIKEQNPELQDFDFENNLMIKITDDKIIITPISDNYQDKIEIKLDLKDRSEISKPESDETPIYTDITQTELKEIGYFKNSAGQYQIKPIPITVKKVPDKLPDFITNLKGAFEGNVNQNISGLENWDTSNVTNMIDMFKDAKNFNQPLDNFKTSNLVDMGRMFSGASAFNQDISSWNTSRVQNMGELFKNASAFNQDISAWDTSRVTDMNSMFNGASAFNQNLSEWDVNKVIYWKDFNKNAHYQFKDKKIPEKFTTISR</sequence>
<keyword evidence="1" id="KW-1133">Transmembrane helix</keyword>
<evidence type="ECO:0000256" key="1">
    <source>
        <dbReference type="SAM" id="Phobius"/>
    </source>
</evidence>
<dbReference type="Pfam" id="PF03382">
    <property type="entry name" value="DUF285"/>
    <property type="match status" value="1"/>
</dbReference>
<dbReference type="InterPro" id="IPR011889">
    <property type="entry name" value="Liste_lipo_26"/>
</dbReference>
<gene>
    <name evidence="2" type="ORF">MPUT9231_2360</name>
</gene>
<dbReference type="PATRIC" id="fig|1292033.3.peg.228"/>
<keyword evidence="1" id="KW-0472">Membrane</keyword>
<dbReference type="InterPro" id="IPR005046">
    <property type="entry name" value="DUF285"/>
</dbReference>
<reference evidence="2 3" key="1">
    <citation type="journal article" date="2013" name="Genome Announc.">
        <title>Complete Genome Sequence of Mycoplasma putrefaciens Strain 9231, One of the Agents of Contagious Agalactia in Goats.</title>
        <authorList>
            <person name="Dupuy V."/>
            <person name="Sirand-Pugnet P."/>
            <person name="Baranowski E."/>
            <person name="Barre A."/>
            <person name="Breton M."/>
            <person name="Couture C."/>
            <person name="Dordet-Frisoni E."/>
            <person name="Gaurivaud P."/>
            <person name="Jacob D."/>
            <person name="Lemaitre C."/>
            <person name="Manso-Silvan L."/>
            <person name="Nikolski M."/>
            <person name="Nouvel L.X."/>
            <person name="Poumarat F."/>
            <person name="Tardy F."/>
            <person name="Thebault P."/>
            <person name="Theil S."/>
            <person name="Citti C."/>
            <person name="Blanchard A."/>
            <person name="Thiaucourt F."/>
        </authorList>
    </citation>
    <scope>NUCLEOTIDE SEQUENCE [LARGE SCALE GENOMIC DNA]</scope>
    <source>
        <strain evidence="2">Mput9231</strain>
    </source>
</reference>
<evidence type="ECO:0000313" key="2">
    <source>
        <dbReference type="EMBL" id="AGJ90663.1"/>
    </source>
</evidence>